<gene>
    <name evidence="2" type="ORF">BT96DRAFT_940807</name>
</gene>
<name>A0A6A4HJ38_9AGAR</name>
<sequence length="266" mass="29154">MAPRPNNENAASTTAARGKRNHIQSSRARLQNSNDKEDAARKAELKQKKKERAERHQVEAEKEARVSQPGDSNEVRQLRELLDRTTNERDAAVHNLETRMQETPVNDSATQGSIPQPSNLSRTAVKTIREHMGLAERKDKPKWNAGTIRSAMTAAMLEHNITWKGQTDRKSAKVYAAWATQFLAHQSFGNQRAYAGAQSNPNTYHGRKAFARLNIDDAEGSGNVSNGQAGSESDDGGNDSGTQSPPVGIPHNHSQCLNYTSSMAGS</sequence>
<keyword evidence="3" id="KW-1185">Reference proteome</keyword>
<reference evidence="2" key="1">
    <citation type="journal article" date="2019" name="Environ. Microbiol.">
        <title>Fungal ecological strategies reflected in gene transcription - a case study of two litter decomposers.</title>
        <authorList>
            <person name="Barbi F."/>
            <person name="Kohler A."/>
            <person name="Barry K."/>
            <person name="Baskaran P."/>
            <person name="Daum C."/>
            <person name="Fauchery L."/>
            <person name="Ihrmark K."/>
            <person name="Kuo A."/>
            <person name="LaButti K."/>
            <person name="Lipzen A."/>
            <person name="Morin E."/>
            <person name="Grigoriev I.V."/>
            <person name="Henrissat B."/>
            <person name="Lindahl B."/>
            <person name="Martin F."/>
        </authorList>
    </citation>
    <scope>NUCLEOTIDE SEQUENCE</scope>
    <source>
        <strain evidence="2">JB14</strain>
    </source>
</reference>
<evidence type="ECO:0000313" key="2">
    <source>
        <dbReference type="EMBL" id="KAE9397541.1"/>
    </source>
</evidence>
<dbReference type="AlphaFoldDB" id="A0A6A4HJ38"/>
<feature type="region of interest" description="Disordered" evidence="1">
    <location>
        <begin position="217"/>
        <end position="266"/>
    </location>
</feature>
<dbReference type="Proteomes" id="UP000799118">
    <property type="component" value="Unassembled WGS sequence"/>
</dbReference>
<feature type="compositionally biased region" description="Basic and acidic residues" evidence="1">
    <location>
        <begin position="34"/>
        <end position="65"/>
    </location>
</feature>
<accession>A0A6A4HJ38</accession>
<feature type="compositionally biased region" description="Polar residues" evidence="1">
    <location>
        <begin position="23"/>
        <end position="33"/>
    </location>
</feature>
<feature type="compositionally biased region" description="Polar residues" evidence="1">
    <location>
        <begin position="1"/>
        <end position="15"/>
    </location>
</feature>
<dbReference type="OrthoDB" id="3058933at2759"/>
<feature type="compositionally biased region" description="Polar residues" evidence="1">
    <location>
        <begin position="252"/>
        <end position="266"/>
    </location>
</feature>
<proteinExistence type="predicted"/>
<evidence type="ECO:0000256" key="1">
    <source>
        <dbReference type="SAM" id="MobiDB-lite"/>
    </source>
</evidence>
<evidence type="ECO:0000313" key="3">
    <source>
        <dbReference type="Proteomes" id="UP000799118"/>
    </source>
</evidence>
<dbReference type="EMBL" id="ML769495">
    <property type="protein sequence ID" value="KAE9397541.1"/>
    <property type="molecule type" value="Genomic_DNA"/>
</dbReference>
<feature type="region of interest" description="Disordered" evidence="1">
    <location>
        <begin position="1"/>
        <end position="76"/>
    </location>
</feature>
<protein>
    <submittedName>
        <fullName evidence="2">Uncharacterized protein</fullName>
    </submittedName>
</protein>
<organism evidence="2 3">
    <name type="scientific">Gymnopus androsaceus JB14</name>
    <dbReference type="NCBI Taxonomy" id="1447944"/>
    <lineage>
        <taxon>Eukaryota</taxon>
        <taxon>Fungi</taxon>
        <taxon>Dikarya</taxon>
        <taxon>Basidiomycota</taxon>
        <taxon>Agaricomycotina</taxon>
        <taxon>Agaricomycetes</taxon>
        <taxon>Agaricomycetidae</taxon>
        <taxon>Agaricales</taxon>
        <taxon>Marasmiineae</taxon>
        <taxon>Omphalotaceae</taxon>
        <taxon>Gymnopus</taxon>
    </lineage>
</organism>